<dbReference type="GeneID" id="80899459"/>
<reference evidence="1" key="1">
    <citation type="journal article" date="2023" name="Access Microbiol">
        <title>De-novo genome assembly for Akanthomyces muscarius, a biocontrol agent of insect agricultural pests.</title>
        <authorList>
            <person name="Erdos Z."/>
            <person name="Studholme D.J."/>
            <person name="Raymond B."/>
            <person name="Sharma M."/>
        </authorList>
    </citation>
    <scope>NUCLEOTIDE SEQUENCE</scope>
    <source>
        <strain evidence="1">Ve6</strain>
    </source>
</reference>
<evidence type="ECO:0000313" key="1">
    <source>
        <dbReference type="EMBL" id="KAJ4151610.1"/>
    </source>
</evidence>
<dbReference type="Proteomes" id="UP001144673">
    <property type="component" value="Chromosome 4"/>
</dbReference>
<comment type="caution">
    <text evidence="1">The sequence shown here is derived from an EMBL/GenBank/DDBJ whole genome shotgun (WGS) entry which is preliminary data.</text>
</comment>
<keyword evidence="2" id="KW-1185">Reference proteome</keyword>
<dbReference type="RefSeq" id="XP_056053324.1">
    <property type="nucleotide sequence ID" value="XM_056201586.1"/>
</dbReference>
<evidence type="ECO:0000313" key="2">
    <source>
        <dbReference type="Proteomes" id="UP001144673"/>
    </source>
</evidence>
<proteinExistence type="predicted"/>
<organism evidence="1 2">
    <name type="scientific">Akanthomyces muscarius</name>
    <name type="common">Entomopathogenic fungus</name>
    <name type="synonym">Lecanicillium muscarium</name>
    <dbReference type="NCBI Taxonomy" id="2231603"/>
    <lineage>
        <taxon>Eukaryota</taxon>
        <taxon>Fungi</taxon>
        <taxon>Dikarya</taxon>
        <taxon>Ascomycota</taxon>
        <taxon>Pezizomycotina</taxon>
        <taxon>Sordariomycetes</taxon>
        <taxon>Hypocreomycetidae</taxon>
        <taxon>Hypocreales</taxon>
        <taxon>Cordycipitaceae</taxon>
        <taxon>Akanthomyces</taxon>
    </lineage>
</organism>
<dbReference type="KEGG" id="amus:LMH87_012300"/>
<dbReference type="EMBL" id="JAJHUN010000009">
    <property type="protein sequence ID" value="KAJ4151610.1"/>
    <property type="molecule type" value="Genomic_DNA"/>
</dbReference>
<sequence length="117" mass="12895">MARASPRLVFPARFCVVKPLSRLRNSLGEGYTVRSAGAFAAAPVKATARFPGPAHFNQSQSSLNSSSIYNLKTWTCTSYFIVNNIFNARHAIDPHGDALIRGVHSHNFETAFIKRIC</sequence>
<accession>A0A9W8UM06</accession>
<gene>
    <name evidence="1" type="ORF">LMH87_012300</name>
</gene>
<dbReference type="AlphaFoldDB" id="A0A9W8UM06"/>
<protein>
    <submittedName>
        <fullName evidence="1">Uncharacterized protein</fullName>
    </submittedName>
</protein>
<name>A0A9W8UM06_AKAMU</name>